<proteinExistence type="predicted"/>
<feature type="non-terminal residue" evidence="1">
    <location>
        <position position="1"/>
    </location>
</feature>
<evidence type="ECO:0000313" key="1">
    <source>
        <dbReference type="EMBL" id="RRT58131.1"/>
    </source>
</evidence>
<dbReference type="AlphaFoldDB" id="A0A444CHW8"/>
<comment type="caution">
    <text evidence="1">The sequence shown here is derived from an EMBL/GenBank/DDBJ whole genome shotgun (WGS) entry which is preliminary data.</text>
</comment>
<organism evidence="1 2">
    <name type="scientific">Ensete ventricosum</name>
    <name type="common">Abyssinian banana</name>
    <name type="synonym">Musa ensete</name>
    <dbReference type="NCBI Taxonomy" id="4639"/>
    <lineage>
        <taxon>Eukaryota</taxon>
        <taxon>Viridiplantae</taxon>
        <taxon>Streptophyta</taxon>
        <taxon>Embryophyta</taxon>
        <taxon>Tracheophyta</taxon>
        <taxon>Spermatophyta</taxon>
        <taxon>Magnoliopsida</taxon>
        <taxon>Liliopsida</taxon>
        <taxon>Zingiberales</taxon>
        <taxon>Musaceae</taxon>
        <taxon>Ensete</taxon>
    </lineage>
</organism>
<evidence type="ECO:0000313" key="2">
    <source>
        <dbReference type="Proteomes" id="UP000287651"/>
    </source>
</evidence>
<accession>A0A444CHW8</accession>
<name>A0A444CHW8_ENSVE</name>
<sequence>EIYPFDHERKKVLTYCLLCSTEATANEGTCNDSSWYFCQLRWISFLEFSDCLLTSFSRLQDELLGLTEVPNGDPIYKNSSLDMDVLYRTGETQQVNTHLSW</sequence>
<reference evidence="1 2" key="1">
    <citation type="journal article" date="2014" name="Agronomy (Basel)">
        <title>A Draft Genome Sequence for Ensete ventricosum, the Drought-Tolerant Tree Against Hunger.</title>
        <authorList>
            <person name="Harrison J."/>
            <person name="Moore K.A."/>
            <person name="Paszkiewicz K."/>
            <person name="Jones T."/>
            <person name="Grant M."/>
            <person name="Ambacheew D."/>
            <person name="Muzemil S."/>
            <person name="Studholme D.J."/>
        </authorList>
    </citation>
    <scope>NUCLEOTIDE SEQUENCE [LARGE SCALE GENOMIC DNA]</scope>
</reference>
<dbReference type="Proteomes" id="UP000287651">
    <property type="component" value="Unassembled WGS sequence"/>
</dbReference>
<gene>
    <name evidence="1" type="ORF">B296_00023024</name>
</gene>
<protein>
    <submittedName>
        <fullName evidence="1">Uncharacterized protein</fullName>
    </submittedName>
</protein>
<dbReference type="EMBL" id="AMZH03008834">
    <property type="protein sequence ID" value="RRT58131.1"/>
    <property type="molecule type" value="Genomic_DNA"/>
</dbReference>